<feature type="domain" description="DUF1618" evidence="1">
    <location>
        <begin position="241"/>
        <end position="376"/>
    </location>
</feature>
<organism evidence="2">
    <name type="scientific">Setaria italica</name>
    <name type="common">Foxtail millet</name>
    <name type="synonym">Panicum italicum</name>
    <dbReference type="NCBI Taxonomy" id="4555"/>
    <lineage>
        <taxon>Eukaryota</taxon>
        <taxon>Viridiplantae</taxon>
        <taxon>Streptophyta</taxon>
        <taxon>Embryophyta</taxon>
        <taxon>Tracheophyta</taxon>
        <taxon>Spermatophyta</taxon>
        <taxon>Magnoliopsida</taxon>
        <taxon>Liliopsida</taxon>
        <taxon>Poales</taxon>
        <taxon>Poaceae</taxon>
        <taxon>PACMAD clade</taxon>
        <taxon>Panicoideae</taxon>
        <taxon>Panicodae</taxon>
        <taxon>Paniceae</taxon>
        <taxon>Cenchrinae</taxon>
        <taxon>Setaria</taxon>
    </lineage>
</organism>
<gene>
    <name evidence="2" type="ORF">SETIT_8G245400v2</name>
</gene>
<evidence type="ECO:0000259" key="1">
    <source>
        <dbReference type="Pfam" id="PF07762"/>
    </source>
</evidence>
<dbReference type="PANTHER" id="PTHR33074">
    <property type="entry name" value="EXPRESSED PROTEIN-RELATED"/>
    <property type="match status" value="1"/>
</dbReference>
<dbReference type="EMBL" id="CM003535">
    <property type="protein sequence ID" value="RCV39713.1"/>
    <property type="molecule type" value="Genomic_DNA"/>
</dbReference>
<dbReference type="OrthoDB" id="585971at2759"/>
<sequence length="498" mass="56163">MDPFPSIPARPSWIILDRFIHRTDRDVEDEADGTASEISYTCTDRPIRASIRVADSPAVSRLYLDWPSRPEFGGRLREPRVIAAHNHSILFRAIVPLEDPMFCKDTASFPVDMFVYSAFSSPPSLHRLRTCFTGGVSTPDEDIYFKPYQRCQQRIMAEKHIGLLCHGSKGGFTVVDFTNFGLEGELCLLHHPALPASASHKNTEEEEADWMIKKVRLPPGPRVRRWITDAIIPLHGRYLCWVDNYQGILVVDVLRASDKNTTDELLHYIPLPHEALQSDRSHPDGDCPDKARCVCVTADFTLKLVCVTTGKANRARSPFTIRSWTFPWKFPHVFPSGRWYRGHTMEAAEFWGLYNGQSLPQVKPMYPLVSLVNPDEFCFLLKEDHTTYWIIEVDMGNKMLKSSAIYINEEEEGCTTDRPRARRIVFDGHSFIPSGLSDYLGMDAIKRPPGAAGTCCRATCTGAAAPCHAGASTRGARRALTWAALWPRQPAWRGRANT</sequence>
<dbReference type="AlphaFoldDB" id="A0A368SBI1"/>
<dbReference type="PANTHER" id="PTHR33074:SF79">
    <property type="entry name" value="EXPRESSED PROTEIN"/>
    <property type="match status" value="1"/>
</dbReference>
<evidence type="ECO:0000313" key="2">
    <source>
        <dbReference type="EMBL" id="RCV39713.1"/>
    </source>
</evidence>
<reference evidence="2" key="2">
    <citation type="submission" date="2015-07" db="EMBL/GenBank/DDBJ databases">
        <authorList>
            <person name="Noorani M."/>
        </authorList>
    </citation>
    <scope>NUCLEOTIDE SEQUENCE</scope>
    <source>
        <strain evidence="2">Yugu1</strain>
    </source>
</reference>
<protein>
    <recommendedName>
        <fullName evidence="1">DUF1618 domain-containing protein</fullName>
    </recommendedName>
</protein>
<proteinExistence type="predicted"/>
<dbReference type="Pfam" id="PF07762">
    <property type="entry name" value="DUF1618"/>
    <property type="match status" value="1"/>
</dbReference>
<name>A0A368SBI1_SETIT</name>
<accession>A0A368SBI1</accession>
<reference evidence="2" key="1">
    <citation type="journal article" date="2012" name="Nat. Biotechnol.">
        <title>Reference genome sequence of the model plant Setaria.</title>
        <authorList>
            <person name="Bennetzen J.L."/>
            <person name="Schmutz J."/>
            <person name="Wang H."/>
            <person name="Percifield R."/>
            <person name="Hawkins J."/>
            <person name="Pontaroli A.C."/>
            <person name="Estep M."/>
            <person name="Feng L."/>
            <person name="Vaughn J.N."/>
            <person name="Grimwood J."/>
            <person name="Jenkins J."/>
            <person name="Barry K."/>
            <person name="Lindquist E."/>
            <person name="Hellsten U."/>
            <person name="Deshpande S."/>
            <person name="Wang X."/>
            <person name="Wu X."/>
            <person name="Mitros T."/>
            <person name="Triplett J."/>
            <person name="Yang X."/>
            <person name="Ye C.Y."/>
            <person name="Mauro-Herrera M."/>
            <person name="Wang L."/>
            <person name="Li P."/>
            <person name="Sharma M."/>
            <person name="Sharma R."/>
            <person name="Ronald P.C."/>
            <person name="Panaud O."/>
            <person name="Kellogg E.A."/>
            <person name="Brutnell T.P."/>
            <person name="Doust A.N."/>
            <person name="Tuskan G.A."/>
            <person name="Rokhsar D."/>
            <person name="Devos K.M."/>
        </authorList>
    </citation>
    <scope>NUCLEOTIDE SEQUENCE [LARGE SCALE GENOMIC DNA]</scope>
    <source>
        <strain evidence="2">Yugu1</strain>
    </source>
</reference>
<dbReference type="InterPro" id="IPR011676">
    <property type="entry name" value="DUF1618"/>
</dbReference>